<accession>A0A835EID1</accession>
<dbReference type="InterPro" id="IPR044509">
    <property type="entry name" value="RIC2/4"/>
</dbReference>
<evidence type="ECO:0000256" key="1">
    <source>
        <dbReference type="SAM" id="MobiDB-lite"/>
    </source>
</evidence>
<dbReference type="PANTHER" id="PTHR46931">
    <property type="entry name" value="CRIB DOMAIN-CONTAINING PROTEIN RIC2"/>
    <property type="match status" value="1"/>
</dbReference>
<dbReference type="InterPro" id="IPR000095">
    <property type="entry name" value="CRIB_dom"/>
</dbReference>
<dbReference type="EMBL" id="JACEFO010001915">
    <property type="protein sequence ID" value="KAF8694092.1"/>
    <property type="molecule type" value="Genomic_DNA"/>
</dbReference>
<protein>
    <recommendedName>
        <fullName evidence="2">CRIB domain-containing protein</fullName>
    </recommendedName>
</protein>
<comment type="caution">
    <text evidence="3">The sequence shown here is derived from an EMBL/GenBank/DDBJ whole genome shotgun (WGS) entry which is preliminary data.</text>
</comment>
<gene>
    <name evidence="3" type="ORF">HU200_038552</name>
</gene>
<sequence length="173" mass="18792">MTPISEQQLPKPNELGAQAATSHNAPAAPSKHTCHVLAREEAIIGDTENANQEEQRQQAARRERDFLAGIRKLIKSFKSLSHIFEIYKDDDEDEDEMDGGIEIGFPTDVQHVAHIGLDGSTSVSSSLRGLEGAKELLSLSNLSTLEQFELAMASLAAAPGNERDGVLDRASRD</sequence>
<feature type="domain" description="CRIB" evidence="2">
    <location>
        <begin position="103"/>
        <end position="116"/>
    </location>
</feature>
<reference evidence="3" key="1">
    <citation type="submission" date="2020-07" db="EMBL/GenBank/DDBJ databases">
        <title>Genome sequence and genetic diversity analysis of an under-domesticated orphan crop, white fonio (Digitaria exilis).</title>
        <authorList>
            <person name="Bennetzen J.L."/>
            <person name="Chen S."/>
            <person name="Ma X."/>
            <person name="Wang X."/>
            <person name="Yssel A.E.J."/>
            <person name="Chaluvadi S.R."/>
            <person name="Johnson M."/>
            <person name="Gangashetty P."/>
            <person name="Hamidou F."/>
            <person name="Sanogo M.D."/>
            <person name="Zwaenepoel A."/>
            <person name="Wallace J."/>
            <person name="Van De Peer Y."/>
            <person name="Van Deynze A."/>
        </authorList>
    </citation>
    <scope>NUCLEOTIDE SEQUENCE</scope>
    <source>
        <tissue evidence="3">Leaves</tissue>
    </source>
</reference>
<dbReference type="Pfam" id="PF00786">
    <property type="entry name" value="PBD"/>
    <property type="match status" value="1"/>
</dbReference>
<evidence type="ECO:0000259" key="2">
    <source>
        <dbReference type="PROSITE" id="PS50108"/>
    </source>
</evidence>
<feature type="compositionally biased region" description="Polar residues" evidence="1">
    <location>
        <begin position="1"/>
        <end position="10"/>
    </location>
</feature>
<dbReference type="CDD" id="cd00132">
    <property type="entry name" value="CRIB"/>
    <property type="match status" value="1"/>
</dbReference>
<dbReference type="AlphaFoldDB" id="A0A835EID1"/>
<name>A0A835EID1_9POAL</name>
<dbReference type="Proteomes" id="UP000636709">
    <property type="component" value="Unassembled WGS sequence"/>
</dbReference>
<dbReference type="PROSITE" id="PS50108">
    <property type="entry name" value="CRIB"/>
    <property type="match status" value="1"/>
</dbReference>
<proteinExistence type="predicted"/>
<feature type="region of interest" description="Disordered" evidence="1">
    <location>
        <begin position="1"/>
        <end position="33"/>
    </location>
</feature>
<dbReference type="OrthoDB" id="678664at2759"/>
<dbReference type="PANTHER" id="PTHR46931:SF5">
    <property type="entry name" value="OS11G0472600 PROTEIN"/>
    <property type="match status" value="1"/>
</dbReference>
<evidence type="ECO:0000313" key="3">
    <source>
        <dbReference type="EMBL" id="KAF8694092.1"/>
    </source>
</evidence>
<evidence type="ECO:0000313" key="4">
    <source>
        <dbReference type="Proteomes" id="UP000636709"/>
    </source>
</evidence>
<keyword evidence="4" id="KW-1185">Reference proteome</keyword>
<organism evidence="3 4">
    <name type="scientific">Digitaria exilis</name>
    <dbReference type="NCBI Taxonomy" id="1010633"/>
    <lineage>
        <taxon>Eukaryota</taxon>
        <taxon>Viridiplantae</taxon>
        <taxon>Streptophyta</taxon>
        <taxon>Embryophyta</taxon>
        <taxon>Tracheophyta</taxon>
        <taxon>Spermatophyta</taxon>
        <taxon>Magnoliopsida</taxon>
        <taxon>Liliopsida</taxon>
        <taxon>Poales</taxon>
        <taxon>Poaceae</taxon>
        <taxon>PACMAD clade</taxon>
        <taxon>Panicoideae</taxon>
        <taxon>Panicodae</taxon>
        <taxon>Paniceae</taxon>
        <taxon>Anthephorinae</taxon>
        <taxon>Digitaria</taxon>
    </lineage>
</organism>